<dbReference type="Proteomes" id="UP001732700">
    <property type="component" value="Chromosome 7A"/>
</dbReference>
<evidence type="ECO:0000313" key="2">
    <source>
        <dbReference type="Proteomes" id="UP001732700"/>
    </source>
</evidence>
<reference evidence="1" key="2">
    <citation type="submission" date="2025-09" db="UniProtKB">
        <authorList>
            <consortium name="EnsemblPlants"/>
        </authorList>
    </citation>
    <scope>IDENTIFICATION</scope>
</reference>
<reference evidence="1" key="1">
    <citation type="submission" date="2021-05" db="EMBL/GenBank/DDBJ databases">
        <authorList>
            <person name="Scholz U."/>
            <person name="Mascher M."/>
            <person name="Fiebig A."/>
        </authorList>
    </citation>
    <scope>NUCLEOTIDE SEQUENCE [LARGE SCALE GENOMIC DNA]</scope>
</reference>
<evidence type="ECO:0000313" key="1">
    <source>
        <dbReference type="EnsemblPlants" id="AVESA.00010b.r2.7AG1223760.1.CDS.1"/>
    </source>
</evidence>
<accession>A0ACD5ZP83</accession>
<name>A0ACD5ZP83_AVESA</name>
<protein>
    <submittedName>
        <fullName evidence="1">Uncharacterized protein</fullName>
    </submittedName>
</protein>
<sequence length="222" mass="23240">MDVVAAGLAPLLPTPTSCVGLTPPPASYASRRFDGTRKPAGRASSSESWIRDKDKLTGGGVPSADRKMPGRASLSSSWVEDKKLGQAGASNSSVERASRPTWRDTCGSGGKRPASRAPSADQTERKQKPLIVKTEAAPAPKIAVETEASPATEILIQTETAATPSIAIETEAAPAPEMLFAGPSFIAVSPDPSELPFPSYIILHRLARVFAGYVIAELSSTE</sequence>
<dbReference type="EnsemblPlants" id="AVESA.00010b.r2.7AG1223760.1">
    <property type="protein sequence ID" value="AVESA.00010b.r2.7AG1223760.1.CDS.1"/>
    <property type="gene ID" value="AVESA.00010b.r2.7AG1223760"/>
</dbReference>
<proteinExistence type="predicted"/>
<organism evidence="1 2">
    <name type="scientific">Avena sativa</name>
    <name type="common">Oat</name>
    <dbReference type="NCBI Taxonomy" id="4498"/>
    <lineage>
        <taxon>Eukaryota</taxon>
        <taxon>Viridiplantae</taxon>
        <taxon>Streptophyta</taxon>
        <taxon>Embryophyta</taxon>
        <taxon>Tracheophyta</taxon>
        <taxon>Spermatophyta</taxon>
        <taxon>Magnoliopsida</taxon>
        <taxon>Liliopsida</taxon>
        <taxon>Poales</taxon>
        <taxon>Poaceae</taxon>
        <taxon>BOP clade</taxon>
        <taxon>Pooideae</taxon>
        <taxon>Poodae</taxon>
        <taxon>Poeae</taxon>
        <taxon>Poeae Chloroplast Group 1 (Aveneae type)</taxon>
        <taxon>Aveninae</taxon>
        <taxon>Avena</taxon>
    </lineage>
</organism>
<keyword evidence="2" id="KW-1185">Reference proteome</keyword>